<dbReference type="Pfam" id="PF00496">
    <property type="entry name" value="SBP_bac_5"/>
    <property type="match status" value="1"/>
</dbReference>
<dbReference type="PANTHER" id="PTHR30290">
    <property type="entry name" value="PERIPLASMIC BINDING COMPONENT OF ABC TRANSPORTER"/>
    <property type="match status" value="1"/>
</dbReference>
<feature type="domain" description="Solute-binding protein family 5" evidence="5">
    <location>
        <begin position="79"/>
        <end position="444"/>
    </location>
</feature>
<dbReference type="PANTHER" id="PTHR30290:SF9">
    <property type="entry name" value="OLIGOPEPTIDE-BINDING PROTEIN APPA"/>
    <property type="match status" value="1"/>
</dbReference>
<reference evidence="6" key="1">
    <citation type="submission" date="2020-07" db="EMBL/GenBank/DDBJ databases">
        <title>Huge and variable diversity of episymbiotic CPR bacteria and DPANN archaea in groundwater ecosystems.</title>
        <authorList>
            <person name="He C.Y."/>
            <person name="Keren R."/>
            <person name="Whittaker M."/>
            <person name="Farag I.F."/>
            <person name="Doudna J."/>
            <person name="Cate J.H.D."/>
            <person name="Banfield J.F."/>
        </authorList>
    </citation>
    <scope>NUCLEOTIDE SEQUENCE</scope>
    <source>
        <strain evidence="6">NC_groundwater_763_Ag_S-0.2um_68_21</strain>
    </source>
</reference>
<evidence type="ECO:0000259" key="5">
    <source>
        <dbReference type="Pfam" id="PF00496"/>
    </source>
</evidence>
<dbReference type="CDD" id="cd08493">
    <property type="entry name" value="PBP2_DppA_like"/>
    <property type="match status" value="1"/>
</dbReference>
<dbReference type="PIRSF" id="PIRSF002741">
    <property type="entry name" value="MppA"/>
    <property type="match status" value="1"/>
</dbReference>
<organism evidence="6 7">
    <name type="scientific">Tectimicrobiota bacterium</name>
    <dbReference type="NCBI Taxonomy" id="2528274"/>
    <lineage>
        <taxon>Bacteria</taxon>
        <taxon>Pseudomonadati</taxon>
        <taxon>Nitrospinota/Tectimicrobiota group</taxon>
        <taxon>Candidatus Tectimicrobiota</taxon>
    </lineage>
</organism>
<evidence type="ECO:0000256" key="3">
    <source>
        <dbReference type="ARBA" id="ARBA00022729"/>
    </source>
</evidence>
<dbReference type="Gene3D" id="3.40.190.10">
    <property type="entry name" value="Periplasmic binding protein-like II"/>
    <property type="match status" value="1"/>
</dbReference>
<dbReference type="InterPro" id="IPR039424">
    <property type="entry name" value="SBP_5"/>
</dbReference>
<comment type="similarity">
    <text evidence="1">Belongs to the bacterial solute-binding protein 5 family.</text>
</comment>
<dbReference type="GO" id="GO:0043190">
    <property type="term" value="C:ATP-binding cassette (ABC) transporter complex"/>
    <property type="evidence" value="ECO:0007669"/>
    <property type="project" value="InterPro"/>
</dbReference>
<evidence type="ECO:0000313" key="7">
    <source>
        <dbReference type="Proteomes" id="UP000782312"/>
    </source>
</evidence>
<dbReference type="Gene3D" id="3.90.76.10">
    <property type="entry name" value="Dipeptide-binding Protein, Domain 1"/>
    <property type="match status" value="1"/>
</dbReference>
<dbReference type="GO" id="GO:0030288">
    <property type="term" value="C:outer membrane-bounded periplasmic space"/>
    <property type="evidence" value="ECO:0007669"/>
    <property type="project" value="UniProtKB-ARBA"/>
</dbReference>
<evidence type="ECO:0000256" key="2">
    <source>
        <dbReference type="ARBA" id="ARBA00022448"/>
    </source>
</evidence>
<evidence type="ECO:0000256" key="4">
    <source>
        <dbReference type="SAM" id="SignalP"/>
    </source>
</evidence>
<comment type="caution">
    <text evidence="6">The sequence shown here is derived from an EMBL/GenBank/DDBJ whole genome shotgun (WGS) entry which is preliminary data.</text>
</comment>
<evidence type="ECO:0000256" key="1">
    <source>
        <dbReference type="ARBA" id="ARBA00005695"/>
    </source>
</evidence>
<dbReference type="Proteomes" id="UP000782312">
    <property type="component" value="Unassembled WGS sequence"/>
</dbReference>
<sequence>MKKYLSPYRTRWILLASILAGAFLPTESGYAQGGNDTIVVAHEAAVPNLDPAQALGLHSLRVIRFISEGLVTTKKDEPEVSPLLAKSWDISPNGLEWTFHLQENVRFHDGEPLTAEAVKYSYERFMDPKHPEYKCGKWTFVVGYARPIKRIDVVNAHTVKLVLHYKHAGFLGYLSNVNFGIVSPKAAKQSCNDFGSKPVGTGTYRLETWQRGVKLSLIRNEHYWGKKGAPKRIIFRPVPEEQTRVAELLSGGVDVIVPVFPDSIPQVEKNKDTRIIKVPGLTIWYVALNLDRKIFQNQKVRQALNYAIDREAIVRDVLKNTGIVATQAVHPSSWGHNPNARKYPYDPERAKKLLAEAGFPNGFSLKLWAPTSGSGMQLPKEMAQVIQANLAAIGVQTKLEVFEWGTYLAKVREKQRSFDMAAMSWYQKVRDPDVTLYPLFYSKNVPFVNLMKYNNPEVDRLLGEAREVFDEGKRKVIYQKIVEIVNEEVPWIPIDHQYEVVGVRANVHGVSMNPNGWLLSLEDAYKK</sequence>
<dbReference type="SUPFAM" id="SSF53850">
    <property type="entry name" value="Periplasmic binding protein-like II"/>
    <property type="match status" value="1"/>
</dbReference>
<name>A0A932HYE2_UNCTE</name>
<dbReference type="InterPro" id="IPR030678">
    <property type="entry name" value="Peptide/Ni-bd"/>
</dbReference>
<dbReference type="Gene3D" id="3.10.105.10">
    <property type="entry name" value="Dipeptide-binding Protein, Domain 3"/>
    <property type="match status" value="1"/>
</dbReference>
<feature type="chain" id="PRO_5037381649" evidence="4">
    <location>
        <begin position="32"/>
        <end position="527"/>
    </location>
</feature>
<dbReference type="AlphaFoldDB" id="A0A932HYE2"/>
<dbReference type="InterPro" id="IPR000914">
    <property type="entry name" value="SBP_5_dom"/>
</dbReference>
<keyword evidence="3 4" id="KW-0732">Signal</keyword>
<gene>
    <name evidence="6" type="ORF">HYZ11_03185</name>
</gene>
<dbReference type="GO" id="GO:0015833">
    <property type="term" value="P:peptide transport"/>
    <property type="evidence" value="ECO:0007669"/>
    <property type="project" value="TreeGrafter"/>
</dbReference>
<proteinExistence type="inferred from homology"/>
<evidence type="ECO:0000313" key="6">
    <source>
        <dbReference type="EMBL" id="MBI3126590.1"/>
    </source>
</evidence>
<keyword evidence="2" id="KW-0813">Transport</keyword>
<accession>A0A932HYE2</accession>
<protein>
    <submittedName>
        <fullName evidence="6">ABC transporter substrate-binding protein</fullName>
    </submittedName>
</protein>
<dbReference type="EMBL" id="JACPUR010000005">
    <property type="protein sequence ID" value="MBI3126590.1"/>
    <property type="molecule type" value="Genomic_DNA"/>
</dbReference>
<dbReference type="GO" id="GO:1904680">
    <property type="term" value="F:peptide transmembrane transporter activity"/>
    <property type="evidence" value="ECO:0007669"/>
    <property type="project" value="TreeGrafter"/>
</dbReference>
<feature type="signal peptide" evidence="4">
    <location>
        <begin position="1"/>
        <end position="31"/>
    </location>
</feature>